<dbReference type="AlphaFoldDB" id="F9DM95"/>
<evidence type="ECO:0000313" key="2">
    <source>
        <dbReference type="Proteomes" id="UP000004123"/>
    </source>
</evidence>
<dbReference type="InterPro" id="IPR034154">
    <property type="entry name" value="TOPRIM_DnaG/twinkle"/>
</dbReference>
<sequence>MNMNNPNPTITAMKNEYYDLQSIKGISIADYLHARGIQPVKQYGSYALYNAPYREDYNASLKVDFARNLWYDFGLGKGGSIIDLVMLLQRCNAHEAMNHLSENALSFHRATPSKEEISKQSPSTRRILGISEELPPYLQHYLQEERKIDFSLAKPYLRSVCYEMDGRIYTAIGFPNRTGGYELRDNGHFKGTIAPKDISVIGSVDGTKDITHNIFEGFVDFLSFLTMKGKDTTSPSIVLNSVSNIHRAVAYLREQRIVCVHAFLDNDEAGRKALQALLSAGMNVEDMSRHYDGYKDLNEYHISRQKVIEQKQNKPQSVVKRGFRR</sequence>
<comment type="caution">
    <text evidence="1">The sequence shown here is derived from an EMBL/GenBank/DDBJ whole genome shotgun (WGS) entry which is preliminary data.</text>
</comment>
<evidence type="ECO:0008006" key="3">
    <source>
        <dbReference type="Google" id="ProtNLM"/>
    </source>
</evidence>
<accession>F9DM95</accession>
<dbReference type="EMBL" id="AFPY01000130">
    <property type="protein sequence ID" value="EGQ12391.1"/>
    <property type="molecule type" value="Genomic_DNA"/>
</dbReference>
<dbReference type="Gene3D" id="3.40.1360.10">
    <property type="match status" value="1"/>
</dbReference>
<dbReference type="Pfam" id="PF13155">
    <property type="entry name" value="Toprim_2"/>
    <property type="match status" value="1"/>
</dbReference>
<dbReference type="Gene3D" id="3.90.580.10">
    <property type="entry name" value="Zinc finger, CHC2-type domain"/>
    <property type="match status" value="1"/>
</dbReference>
<dbReference type="InterPro" id="IPR036977">
    <property type="entry name" value="DNA_primase_Znf_CHC2"/>
</dbReference>
<gene>
    <name evidence="1" type="ORF">HMPREF9144_2787</name>
</gene>
<name>F9DM95_9BACT</name>
<dbReference type="SUPFAM" id="SSF57783">
    <property type="entry name" value="Zinc beta-ribbon"/>
    <property type="match status" value="1"/>
</dbReference>
<dbReference type="GO" id="GO:0003677">
    <property type="term" value="F:DNA binding"/>
    <property type="evidence" value="ECO:0007669"/>
    <property type="project" value="InterPro"/>
</dbReference>
<dbReference type="GO" id="GO:0008270">
    <property type="term" value="F:zinc ion binding"/>
    <property type="evidence" value="ECO:0007669"/>
    <property type="project" value="InterPro"/>
</dbReference>
<dbReference type="CDD" id="cd01029">
    <property type="entry name" value="TOPRIM_primases"/>
    <property type="match status" value="1"/>
</dbReference>
<dbReference type="GO" id="GO:0006260">
    <property type="term" value="P:DNA replication"/>
    <property type="evidence" value="ECO:0007669"/>
    <property type="project" value="InterPro"/>
</dbReference>
<dbReference type="STRING" id="997353.HMPREF9144_2787"/>
<dbReference type="Proteomes" id="UP000004123">
    <property type="component" value="Unassembled WGS sequence"/>
</dbReference>
<proteinExistence type="predicted"/>
<protein>
    <recommendedName>
        <fullName evidence="3">Mobilization protein</fullName>
    </recommendedName>
</protein>
<evidence type="ECO:0000313" key="1">
    <source>
        <dbReference type="EMBL" id="EGQ12391.1"/>
    </source>
</evidence>
<reference evidence="1 2" key="1">
    <citation type="submission" date="2011-04" db="EMBL/GenBank/DDBJ databases">
        <authorList>
            <person name="Muzny D."/>
            <person name="Qin X."/>
            <person name="Deng J."/>
            <person name="Jiang H."/>
            <person name="Liu Y."/>
            <person name="Qu J."/>
            <person name="Song X.-Z."/>
            <person name="Zhang L."/>
            <person name="Thornton R."/>
            <person name="Coyle M."/>
            <person name="Francisco L."/>
            <person name="Jackson L."/>
            <person name="Javaid M."/>
            <person name="Korchina V."/>
            <person name="Kovar C."/>
            <person name="Mata R."/>
            <person name="Mathew T."/>
            <person name="Ngo R."/>
            <person name="Nguyen L."/>
            <person name="Nguyen N."/>
            <person name="Okwuonu G."/>
            <person name="Ongeri F."/>
            <person name="Pham C."/>
            <person name="Simmons D."/>
            <person name="Wilczek-Boney K."/>
            <person name="Hale W."/>
            <person name="Jakkamsetti A."/>
            <person name="Pham P."/>
            <person name="Ruth R."/>
            <person name="San Lucas F."/>
            <person name="Warren J."/>
            <person name="Zhang J."/>
            <person name="Zhao Z."/>
            <person name="Zhou C."/>
            <person name="Zhu D."/>
            <person name="Lee S."/>
            <person name="Bess C."/>
            <person name="Blankenburg K."/>
            <person name="Forbes L."/>
            <person name="Fu Q."/>
            <person name="Gubbala S."/>
            <person name="Hirani K."/>
            <person name="Jayaseelan J.C."/>
            <person name="Lara F."/>
            <person name="Munidasa M."/>
            <person name="Palculict T."/>
            <person name="Patil S."/>
            <person name="Pu L.-L."/>
            <person name="Saada N."/>
            <person name="Tang L."/>
            <person name="Weissenberger G."/>
            <person name="Zhu Y."/>
            <person name="Hemphill L."/>
            <person name="Shang Y."/>
            <person name="Youmans B."/>
            <person name="Ayvaz T."/>
            <person name="Ross M."/>
            <person name="Santibanez J."/>
            <person name="Aqrawi P."/>
            <person name="Gross S."/>
            <person name="Joshi V."/>
            <person name="Fowler G."/>
            <person name="Nazareth L."/>
            <person name="Reid J."/>
            <person name="Worley K."/>
            <person name="Petrosino J."/>
            <person name="Highlander S."/>
            <person name="Gibbs R."/>
        </authorList>
    </citation>
    <scope>NUCLEOTIDE SEQUENCE [LARGE SCALE GENOMIC DNA]</scope>
    <source>
        <strain evidence="1 2">ATCC 700821</strain>
    </source>
</reference>
<organism evidence="1 2">
    <name type="scientific">Prevotella pallens ATCC 700821</name>
    <dbReference type="NCBI Taxonomy" id="997353"/>
    <lineage>
        <taxon>Bacteria</taxon>
        <taxon>Pseudomonadati</taxon>
        <taxon>Bacteroidota</taxon>
        <taxon>Bacteroidia</taxon>
        <taxon>Bacteroidales</taxon>
        <taxon>Prevotellaceae</taxon>
        <taxon>Prevotella</taxon>
    </lineage>
</organism>
<dbReference type="HOGENOM" id="CLU_070537_1_0_10"/>
<dbReference type="eggNOG" id="COG0358">
    <property type="taxonomic scope" value="Bacteria"/>
</dbReference>